<accession>A0ABT9GZ70</accession>
<protein>
    <submittedName>
        <fullName evidence="1">Alkaline phosphatase family protein</fullName>
    </submittedName>
</protein>
<dbReference type="Proteomes" id="UP001231616">
    <property type="component" value="Unassembled WGS sequence"/>
</dbReference>
<name>A0ABT9GZ70_9GAMM</name>
<reference evidence="1 2" key="1">
    <citation type="submission" date="2023-08" db="EMBL/GenBank/DDBJ databases">
        <authorList>
            <person name="Joshi A."/>
            <person name="Thite S."/>
        </authorList>
    </citation>
    <scope>NUCLEOTIDE SEQUENCE [LARGE SCALE GENOMIC DNA]</scope>
    <source>
        <strain evidence="1 2">AC40</strain>
    </source>
</reference>
<keyword evidence="2" id="KW-1185">Reference proteome</keyword>
<dbReference type="EMBL" id="JAUZVZ010000011">
    <property type="protein sequence ID" value="MDP4536356.1"/>
    <property type="molecule type" value="Genomic_DNA"/>
</dbReference>
<dbReference type="InterPro" id="IPR017850">
    <property type="entry name" value="Alkaline_phosphatase_core_sf"/>
</dbReference>
<organism evidence="1 2">
    <name type="scientific">Alkalimonas collagenimarina</name>
    <dbReference type="NCBI Taxonomy" id="400390"/>
    <lineage>
        <taxon>Bacteria</taxon>
        <taxon>Pseudomonadati</taxon>
        <taxon>Pseudomonadota</taxon>
        <taxon>Gammaproteobacteria</taxon>
        <taxon>Alkalimonas</taxon>
    </lineage>
</organism>
<gene>
    <name evidence="1" type="ORF">Q3O60_09155</name>
</gene>
<dbReference type="SUPFAM" id="SSF53649">
    <property type="entry name" value="Alkaline phosphatase-like"/>
    <property type="match status" value="1"/>
</dbReference>
<evidence type="ECO:0000313" key="2">
    <source>
        <dbReference type="Proteomes" id="UP001231616"/>
    </source>
</evidence>
<sequence length="452" mass="52446">MDDSKKVILLEFNELCPELLERFMKSGDLPNFSKLYQSADVYVTDANCETEYLEPWIQWVTLHTGLPFEKHQVFRLGQAQNLKHDSIWDVLAKHNKTSWLCGSMNTKWDAADSKITALPDPWSIDVLASPHSLQPFYQFVRANVQEHSNTNFTLSAGDYVRFFWFMLRHGLSFKTSKKLAAMLWKQLTKADDRWKKATVLDWLQFDVFKHIYQQQKPHFATFFSNSTAHFQHKFWRYMEPEKFPLKPTQAEIEKYGGAVLHAYKNHDELIGEVFKMADKDTVVILSSALSQQPYTLKDEEGGKRFYRPHDMQKIPAMFGLTGVQKVSPVMSHQFHLLCESEAAAKDNFERLQALTFNDGPLFSLRLEGHDVFGGCRIYKEVDPQATLELNGRTLDFHEVFYLADSLKSGMHHPHGVFWVSQQGRSHQHNAEPIPLELTMPKILQEFQLQPQD</sequence>
<dbReference type="RefSeq" id="WP_305893622.1">
    <property type="nucleotide sequence ID" value="NZ_JAUZVZ010000011.1"/>
</dbReference>
<evidence type="ECO:0000313" key="1">
    <source>
        <dbReference type="EMBL" id="MDP4536356.1"/>
    </source>
</evidence>
<dbReference type="Gene3D" id="3.40.720.10">
    <property type="entry name" value="Alkaline Phosphatase, subunit A"/>
    <property type="match status" value="1"/>
</dbReference>
<proteinExistence type="predicted"/>
<comment type="caution">
    <text evidence="1">The sequence shown here is derived from an EMBL/GenBank/DDBJ whole genome shotgun (WGS) entry which is preliminary data.</text>
</comment>